<organism evidence="4 5">
    <name type="scientific">Fusobacterium pseudoperiodonticum</name>
    <dbReference type="NCBI Taxonomy" id="2663009"/>
    <lineage>
        <taxon>Bacteria</taxon>
        <taxon>Fusobacteriati</taxon>
        <taxon>Fusobacteriota</taxon>
        <taxon>Fusobacteriia</taxon>
        <taxon>Fusobacteriales</taxon>
        <taxon>Fusobacteriaceae</taxon>
        <taxon>Fusobacterium</taxon>
    </lineage>
</organism>
<feature type="domain" description="UvrD-like helicase C-terminal" evidence="3">
    <location>
        <begin position="1011"/>
        <end position="1057"/>
    </location>
</feature>
<evidence type="ECO:0000259" key="3">
    <source>
        <dbReference type="Pfam" id="PF13538"/>
    </source>
</evidence>
<dbReference type="PANTHER" id="PTHR43788:SF6">
    <property type="entry name" value="DNA HELICASE B"/>
    <property type="match status" value="1"/>
</dbReference>
<name>A0A2D3NW58_9FUSO</name>
<accession>A0A2D3NW58</accession>
<dbReference type="GO" id="GO:0005524">
    <property type="term" value="F:ATP binding"/>
    <property type="evidence" value="ECO:0007669"/>
    <property type="project" value="UniProtKB-KW"/>
</dbReference>
<evidence type="ECO:0000313" key="5">
    <source>
        <dbReference type="Proteomes" id="UP000230056"/>
    </source>
</evidence>
<dbReference type="Gene3D" id="3.40.50.300">
    <property type="entry name" value="P-loop containing nucleotide triphosphate hydrolases"/>
    <property type="match status" value="2"/>
</dbReference>
<dbReference type="Gene3D" id="2.30.30.940">
    <property type="match status" value="1"/>
</dbReference>
<evidence type="ECO:0000256" key="2">
    <source>
        <dbReference type="ARBA" id="ARBA00022840"/>
    </source>
</evidence>
<dbReference type="CDD" id="cd18809">
    <property type="entry name" value="SF1_C_RecD"/>
    <property type="match status" value="1"/>
</dbReference>
<gene>
    <name evidence="4" type="ORF">CTM72_07940</name>
</gene>
<dbReference type="RefSeq" id="WP_100025046.1">
    <property type="nucleotide sequence ID" value="NZ_CP024699.1"/>
</dbReference>
<keyword evidence="2" id="KW-0067">ATP-binding</keyword>
<dbReference type="EMBL" id="CP024699">
    <property type="protein sequence ID" value="ATV59643.1"/>
    <property type="molecule type" value="Genomic_DNA"/>
</dbReference>
<keyword evidence="1" id="KW-0547">Nucleotide-binding</keyword>
<dbReference type="SUPFAM" id="SSF52540">
    <property type="entry name" value="P-loop containing nucleoside triphosphate hydrolases"/>
    <property type="match status" value="2"/>
</dbReference>
<dbReference type="InterPro" id="IPR027417">
    <property type="entry name" value="P-loop_NTPase"/>
</dbReference>
<dbReference type="Gene3D" id="3.40.91.30">
    <property type="match status" value="1"/>
</dbReference>
<dbReference type="InterPro" id="IPR050534">
    <property type="entry name" value="Coronavir_polyprotein_1ab"/>
</dbReference>
<dbReference type="PANTHER" id="PTHR43788">
    <property type="entry name" value="DNA2/NAM7 HELICASE FAMILY MEMBER"/>
    <property type="match status" value="1"/>
</dbReference>
<sequence>MVKNNKNKYVQHFSVRIPWKDNDYTGKIDDVPKSNVVAQVLTRIAESQNLKFEEENKGKSYLDVGEANVKAWISENAAFMTKNELNIISKHPYTYREEFKHLKETTLKLEPFSFLLTPFSWLLKNNANEKQKFYNFNFDLKKKEELNEYSGWISHGKSQKSILEYFFSGIKANKSLIFPYYKQVPFIEDNRRIIAGIGNIISNVDELQEYESDGGLGEKNYLWEVNVKHSIRDTGKNGFLMPYLEIMDYIKKNPDFDVSTVTLFEPAGFRAEFSYKTEWVSYDAAIDVLNQAKKVLNNIARLKLKVANQKWVDKQLEYVDKQLENVWNQRGIYPGLGTTLVAFGIEKGFDISHCIDTSKNDLISELKLYFSGEKEINIKGLEDTLLEKEDDFFGLQKNENKLKLFELLARVNLSIEQATKIWDKFKDKAEEIVNNPYLLFELTQEENTKSQITISQVDNAMFVNELVDNKHPLMKPMKMRTESDKRRFRAMLIFVLQQAVDQGHTLLTYEQIIERIAELPLDRKTDFQSEKIEGILEFLEEGGLFVDDVHKYIKLGKYQTYKKYINELINKRLKSSNLPNKEDWEDIINRQFGELQADNIENDKKARQEKVEALKRLESSKISVFLGKAGTGKTSTLGIFASSEKIKKSGILALTPTGKSRVQLENSFKKNNNSENIEFMTIAQFLMRSGGFDPRTMLYKIPGKPSTSYAKTVIIDECSMLTEEMFAIILKLIDSHAERIIFTGDPNQLPPIGAGRPFVDLISYLETSYKDKIAKLETEMRQGKGGDDLSFAQIFSNSDKYDKDIIYNINNEQTNRRLRYFNYDSLENLEKIFYREIVSVAKMENEDDIDGFNKSLGATIEKYTNYLTAKDVEKWQILSPTKFMGVGSYYLNNLIHLKYRQEIIDSWLKNNKKYRNPAMPQSAQSIVYGDKVISNKNENRDYYDRISKEKDKEEYIANGEIGIMTDYPKHYGKDDKNKEYYKFMFSSFGDKVFSYITADFGSDDKESSLELAYALTVHKSQGSSFGKSIIVINGKNSYLSKELLYTAFSRQREELIILTDIPVQELIKYSNDYYSNTKQRYTDLFTAPNIIEIEVNKQKRYYEEKLIHKTIRGEMVRSKSEVIVANILDKMGIEYFYEKELKIKGEKYYIPDFTLCYQGKEAYLEHLGMMSNENYKNHWEKKKKAYESIGVTEKNKNLIITEEGPNGNIDSELIEEKIKSWINNI</sequence>
<reference evidence="4 5" key="1">
    <citation type="submission" date="2017-11" db="EMBL/GenBank/DDBJ databases">
        <title>Genome sequencing of Fusobacterium periodonticum KCOM 1261.</title>
        <authorList>
            <person name="Kook J.-K."/>
            <person name="Park S.-N."/>
            <person name="Lim Y.K."/>
        </authorList>
    </citation>
    <scope>NUCLEOTIDE SEQUENCE [LARGE SCALE GENOMIC DNA]</scope>
    <source>
        <strain evidence="4 5">KCOM 1261</strain>
    </source>
</reference>
<dbReference type="Pfam" id="PF13538">
    <property type="entry name" value="UvrD_C_2"/>
    <property type="match status" value="1"/>
</dbReference>
<dbReference type="Pfam" id="PF13604">
    <property type="entry name" value="AAA_30"/>
    <property type="match status" value="1"/>
</dbReference>
<evidence type="ECO:0000313" key="4">
    <source>
        <dbReference type="EMBL" id="ATV59643.1"/>
    </source>
</evidence>
<dbReference type="GO" id="GO:0003678">
    <property type="term" value="F:DNA helicase activity"/>
    <property type="evidence" value="ECO:0007669"/>
    <property type="project" value="UniProtKB-ARBA"/>
</dbReference>
<dbReference type="AlphaFoldDB" id="A0A2D3NW58"/>
<protein>
    <recommendedName>
        <fullName evidence="3">UvrD-like helicase C-terminal domain-containing protein</fullName>
    </recommendedName>
</protein>
<dbReference type="InterPro" id="IPR027785">
    <property type="entry name" value="UvrD-like_helicase_C"/>
</dbReference>
<dbReference type="Gene3D" id="1.10.10.2220">
    <property type="match status" value="1"/>
</dbReference>
<evidence type="ECO:0000256" key="1">
    <source>
        <dbReference type="ARBA" id="ARBA00022741"/>
    </source>
</evidence>
<proteinExistence type="predicted"/>
<dbReference type="Proteomes" id="UP000230056">
    <property type="component" value="Chromosome"/>
</dbReference>